<reference evidence="1 2" key="1">
    <citation type="submission" date="2016-03" db="EMBL/GenBank/DDBJ databases">
        <title>Whole genome sequencing of Grifola frondosa 9006-11.</title>
        <authorList>
            <person name="Min B."/>
            <person name="Park H."/>
            <person name="Kim J.-G."/>
            <person name="Cho H."/>
            <person name="Oh Y.-L."/>
            <person name="Kong W.-S."/>
            <person name="Choi I.-G."/>
        </authorList>
    </citation>
    <scope>NUCLEOTIDE SEQUENCE [LARGE SCALE GENOMIC DNA]</scope>
    <source>
        <strain evidence="1 2">9006-11</strain>
    </source>
</reference>
<name>A0A1C7LRC0_GRIFR</name>
<comment type="caution">
    <text evidence="1">The sequence shown here is derived from an EMBL/GenBank/DDBJ whole genome shotgun (WGS) entry which is preliminary data.</text>
</comment>
<evidence type="ECO:0000313" key="1">
    <source>
        <dbReference type="EMBL" id="OBZ66449.1"/>
    </source>
</evidence>
<accession>A0A1C7LRC0</accession>
<evidence type="ECO:0000313" key="2">
    <source>
        <dbReference type="Proteomes" id="UP000092993"/>
    </source>
</evidence>
<keyword evidence="2" id="KW-1185">Reference proteome</keyword>
<dbReference type="OrthoDB" id="4202165at2759"/>
<protein>
    <submittedName>
        <fullName evidence="1">Uncharacterized protein</fullName>
    </submittedName>
</protein>
<dbReference type="EMBL" id="LUGG01000031">
    <property type="protein sequence ID" value="OBZ66449.1"/>
    <property type="molecule type" value="Genomic_DNA"/>
</dbReference>
<gene>
    <name evidence="1" type="ORF">A0H81_13669</name>
</gene>
<organism evidence="1 2">
    <name type="scientific">Grifola frondosa</name>
    <name type="common">Maitake</name>
    <name type="synonym">Polyporus frondosus</name>
    <dbReference type="NCBI Taxonomy" id="5627"/>
    <lineage>
        <taxon>Eukaryota</taxon>
        <taxon>Fungi</taxon>
        <taxon>Dikarya</taxon>
        <taxon>Basidiomycota</taxon>
        <taxon>Agaricomycotina</taxon>
        <taxon>Agaricomycetes</taxon>
        <taxon>Polyporales</taxon>
        <taxon>Grifolaceae</taxon>
        <taxon>Grifola</taxon>
    </lineage>
</organism>
<proteinExistence type="predicted"/>
<sequence length="268" mass="29974">MLSTSPPSFPLFPQTFVQEPKKKDILDYDPASVVDIALQTLQTAGVELLIEWGALLYRRMHVPIIIKNFTYLVPDDDLEGASDILARIGLPLSPPPRFLVRAEGDFQAKGRFHRITRSTVPFCVQHIALFPLSFSCLLPCEMEEMTPSHIISSRCSTILVPRQAAVYTSILRTMLRYPKACATRRILESDLSELICYHLLDLQGGYVDPEDNAAWKELDICGRLGRATPLVHQWSWDGVWGEGEDWMGDALAAVVAGTADIEYLPSNT</sequence>
<dbReference type="OMA" id="TLVEWET"/>
<dbReference type="Proteomes" id="UP000092993">
    <property type="component" value="Unassembled WGS sequence"/>
</dbReference>
<dbReference type="AlphaFoldDB" id="A0A1C7LRC0"/>